<evidence type="ECO:0000313" key="4">
    <source>
        <dbReference type="EMBL" id="OLV19638.1"/>
    </source>
</evidence>
<dbReference type="InterPro" id="IPR000601">
    <property type="entry name" value="PKD_dom"/>
</dbReference>
<dbReference type="InterPro" id="IPR022409">
    <property type="entry name" value="PKD/Chitinase_dom"/>
</dbReference>
<dbReference type="PROSITE" id="PS50093">
    <property type="entry name" value="PKD"/>
    <property type="match status" value="9"/>
</dbReference>
<feature type="domain" description="PKD" evidence="3">
    <location>
        <begin position="781"/>
        <end position="808"/>
    </location>
</feature>
<gene>
    <name evidence="4" type="ORF">BOO71_0002170</name>
</gene>
<dbReference type="SUPFAM" id="SSF49299">
    <property type="entry name" value="PKD domain"/>
    <property type="match status" value="12"/>
</dbReference>
<name>A0A1U7P3A8_9DEIO</name>
<feature type="region of interest" description="Disordered" evidence="1">
    <location>
        <begin position="1860"/>
        <end position="1880"/>
    </location>
</feature>
<dbReference type="EMBL" id="MSTI01000026">
    <property type="protein sequence ID" value="OLV19638.1"/>
    <property type="molecule type" value="Genomic_DNA"/>
</dbReference>
<evidence type="ECO:0000256" key="2">
    <source>
        <dbReference type="SAM" id="SignalP"/>
    </source>
</evidence>
<dbReference type="STRING" id="249408.BOO71_0002170"/>
<reference evidence="4 5" key="1">
    <citation type="submission" date="2017-01" db="EMBL/GenBank/DDBJ databases">
        <title>Genome Analysis of Deinococcus marmoris KOPRI26562.</title>
        <authorList>
            <person name="Kim J.H."/>
            <person name="Oh H.-M."/>
        </authorList>
    </citation>
    <scope>NUCLEOTIDE SEQUENCE [LARGE SCALE GENOMIC DNA]</scope>
    <source>
        <strain evidence="4 5">KOPRI26562</strain>
    </source>
</reference>
<dbReference type="InterPro" id="IPR035986">
    <property type="entry name" value="PKD_dom_sf"/>
</dbReference>
<feature type="domain" description="PKD" evidence="3">
    <location>
        <begin position="138"/>
        <end position="165"/>
    </location>
</feature>
<comment type="caution">
    <text evidence="4">The sequence shown here is derived from an EMBL/GenBank/DDBJ whole genome shotgun (WGS) entry which is preliminary data.</text>
</comment>
<dbReference type="OrthoDB" id="50966at2"/>
<dbReference type="InterPro" id="IPR013783">
    <property type="entry name" value="Ig-like_fold"/>
</dbReference>
<feature type="region of interest" description="Disordered" evidence="1">
    <location>
        <begin position="1817"/>
        <end position="1843"/>
    </location>
</feature>
<feature type="domain" description="PKD" evidence="3">
    <location>
        <begin position="937"/>
        <end position="964"/>
    </location>
</feature>
<dbReference type="SMART" id="SM00089">
    <property type="entry name" value="PKD"/>
    <property type="match status" value="14"/>
</dbReference>
<dbReference type="RefSeq" id="WP_075830627.1">
    <property type="nucleotide sequence ID" value="NZ_MSTI01000026.1"/>
</dbReference>
<feature type="domain" description="PKD" evidence="3">
    <location>
        <begin position="466"/>
        <end position="493"/>
    </location>
</feature>
<feature type="domain" description="PKD" evidence="3">
    <location>
        <begin position="859"/>
        <end position="886"/>
    </location>
</feature>
<dbReference type="CDD" id="cd00146">
    <property type="entry name" value="PKD"/>
    <property type="match status" value="1"/>
</dbReference>
<proteinExistence type="predicted"/>
<keyword evidence="2" id="KW-0732">Signal</keyword>
<feature type="domain" description="PKD" evidence="3">
    <location>
        <begin position="224"/>
        <end position="253"/>
    </location>
</feature>
<feature type="domain" description="PKD" evidence="3">
    <location>
        <begin position="298"/>
        <end position="338"/>
    </location>
</feature>
<evidence type="ECO:0000313" key="5">
    <source>
        <dbReference type="Proteomes" id="UP000186607"/>
    </source>
</evidence>
<evidence type="ECO:0000259" key="3">
    <source>
        <dbReference type="PROSITE" id="PS50093"/>
    </source>
</evidence>
<keyword evidence="5" id="KW-1185">Reference proteome</keyword>
<accession>A0A1U7P3A8</accession>
<feature type="chain" id="PRO_5013273479" evidence="2">
    <location>
        <begin position="24"/>
        <end position="2604"/>
    </location>
</feature>
<feature type="domain" description="PKD" evidence="3">
    <location>
        <begin position="388"/>
        <end position="415"/>
    </location>
</feature>
<dbReference type="Gene3D" id="2.60.40.10">
    <property type="entry name" value="Immunoglobulins"/>
    <property type="match status" value="5"/>
</dbReference>
<evidence type="ECO:0000256" key="1">
    <source>
        <dbReference type="SAM" id="MobiDB-lite"/>
    </source>
</evidence>
<feature type="domain" description="PKD" evidence="3">
    <location>
        <begin position="1241"/>
        <end position="1330"/>
    </location>
</feature>
<dbReference type="Proteomes" id="UP000186607">
    <property type="component" value="Unassembled WGS sequence"/>
</dbReference>
<protein>
    <submittedName>
        <fullName evidence="4">PKD repeat</fullName>
    </submittedName>
</protein>
<sequence length="2604" mass="266853">MKFVFRLLALAAALLCLAGLASAGNTNYYFLTLSPPTVSVGQTLTATVSQSNGTIDWGDGSASPVTSLAVTHVYAAAGGYGVIWSCEKIIGAGKVQCGAAKLDVTPPPPTLSVTPGAVQTGEKVTATLTNVQPSDFLDWGDGAVVPAAASLTHAYSQSGTFTVRVLDGNRRPYPGAALPVVVSQPIPTLSVTPTAAEVGEKVTATITVPPPDPTSVGAIPLSLDWGDGTVVAAAASLTHAYGKAGAFTVRLLAGGRPIAAMPPVIVTVRAVPDIILKVVPTAAQTGQTVTAILTNLPTSAPTPVQLDWGDGTFVPAAPSQTHAYDRAGTFTVRVVVGDRIPVPSVPPVIVTVTAPLPTPTLSVAPTAVLVNEKVTASLTNFQTSDQLDWGDGSVVSAATSLTHAYGKVGVFTVRLLRNGQPIPAVPPAVITVSVPLPGLSVTPNAVQTGEKVTASLTNFQPGDQLDWGDGTVVAAAASLTHAYSSAGTFTVRLLRGGQPLAGVAPVPVVVSLPTPTLSVTPNAVLVGENVTASLTNVQSADQLDWGDGSVVPVAASLTHSYGSAGTFVVKVLRGGQPIAGVAPAPVVVGLPTPTLTVSPIAVQTGEKVTAILSNFQPGDQLDWADGTVVPAAASLTHSYAKAGAFPVRLLRGGQPLAAVPPVVVTVTAPLPTQTLSVSPSAVLVGEKVTATAGNLQTGDQLDWGDGSVVPAAASLGHSFGKAGTFLVRLLDANARPYPATPPVPVVVSLPNPTLSVSPGAALVGEKITATLTDVQTGDQLDWGDGAVVNAAASLQHVYAQPGTFTVRLLRGGKPAPGVAPVPVVITLPVATLAVSPNAVQTGEKVTATLTNFQTSDQLDWGDGEVVSAAATLTHLYSKAGTFTVRLLRGGQPVAGVAPVPVVVSLPTPALSVTPAAVLVNEKTTATLTNFQNGDQLDWGDGSVVPAASNLAHAYSKAGTFTVRLLRGGQPIAGVAPVPVMVSLPVPTLNVSPASVQTGQPVTATLANIQPGDQLDWGDTAVVPAAASLNHSYSGAGTYLVRLLRGGAPLGSVPPVPVTVTAQPVPCSLEVLTVSPVRWKAVEVKVNGLAAGTAYTLDWNDGTVVSGVSQALTTAGDGSRQNVQQRTYGRAASFVVQVKVGNAPPCIQPITVVAAQIPLAVDPANPAVSQTVTLSVGDVPAGTALKVDWGDGQTQTLNTSGAGDGTFPLGTHVYVKDGTFLIKVSLNQTSELLGTLPVVVTVPMPTLGVEASRAGTPSTVNVGNIQGYPQYIYTLNFGDGTPTQSVTASADIPHIYAVSGVYTVKLTLKADQASERTVVVAAVIDAAVGITGFSTEVRPQAGAAVPAPTPAEVQIGTPTQSVALLNVTGTGTVNLRWTWTPLNVADQPDGQPLTLDTRQVPLNAGANSVPLTLPTAKSGRFLLRVEVLGVTGDSKAVFPGQISLQTVNLTEPGLPKFLVVGEGEDQFRFKILSAPKPISGPLFNPNDFWPVLQVADGSPLMIGLTPVALQQIQAQNLKVKVDGDTAYLVSGSFKGVTQAVKLDTGPVSFVYTEFPAFSPMRLKVRGVIFSPSGAVLDKAVVTSPDFSQSAVLNKLPTYTQERRPGPKRPDEMMQELINQVFDPVFDLALNSVGIPVSRPSAQQRLGLLNTVYAQGKGAGVSDVSAPSAFLQYTQKGQLATSTGTGIGYATEKGRTALQQAASKGVYTGTGVGTLVVNIPPLLATTPKTVEQLQEILGAGQTDFLTFPELYLSNTGDVVSARVVDGKSVASFPSTAVSSQLVTVIGGVLKLGDSGVSMNAYGTQTAYLDLSSKRSVEPNGYVIGQQSGSEPAASVPPVQQSSAGQTIPAQLPAGQINASSNAVPGVSVNGSSNAPLPGLTTSPSQAELLRKTYGGAPSAVQVPDVGPQWQGLLWLSNQVTIDTVAQYDATKGDSEVGADQSMSVELAKKVPVSYGTRGWNLNIDGPDGKVVPGKTRLTGGIPYDAREVVVVMVKTNLIRSLTTGQFGPLPFVGGGKLSGTWDIGNHKVTLDKTGLTRAYGPDGNFTARDVTGSVSQEIRDKNGKIVTKGGVLTFTLLDSTFDLSRVGDGLKLSCSKVIIDGGLVQLPYSTCNSIQGQNRKVAGNPITFNSLSFSSEGKLILAGLSALGNADENGKNITAPARLVLSADALKYTLKLSVDATGQQVSSTPGHETNMTLKGSENDLTGAGLQAIGAGEASAVAHELAFDSGTVGVSDKLSMQVKGLFGHKGNKSYWYLLATGKAADGIPLSIITIYQITGGLAYNMQWGQGQIMFNDLNKRPNDAAGLHLAAGVVVSFTGVDDTTLHAAIVAELSSSPLQLRFGGDGYLLTGGIDTAAGYFGGGKPQARFAGLLNADGLFVDLCVGPANVGNLKCSDLKPLSLAGGVVTVQGAASIELSRTPHVYIGTFRPKDQIGQSYCNPTTSAACAALYRTGRVSVQVNLAIFKSSIDGYVMTGILDGRAPSFVQPGAFGLAAGASIESIYHAGDSGSLLLCDYSWSFDARLFAAVDGAIVVPPNPYIHGHVGLYAGASVSAYGCGIGGTLSASVSLDADFQLGNGSYVDGTAHVQISLPIVPDVDFSTHVHLNL</sequence>
<organism evidence="4 5">
    <name type="scientific">Deinococcus marmoris</name>
    <dbReference type="NCBI Taxonomy" id="249408"/>
    <lineage>
        <taxon>Bacteria</taxon>
        <taxon>Thermotogati</taxon>
        <taxon>Deinococcota</taxon>
        <taxon>Deinococci</taxon>
        <taxon>Deinococcales</taxon>
        <taxon>Deinococcaceae</taxon>
        <taxon>Deinococcus</taxon>
    </lineage>
</organism>
<feature type="signal peptide" evidence="2">
    <location>
        <begin position="1"/>
        <end position="23"/>
    </location>
</feature>